<dbReference type="InterPro" id="IPR045336">
    <property type="entry name" value="MmgE_PrpD_N"/>
</dbReference>
<proteinExistence type="predicted"/>
<accession>A0A7W7I8E3</accession>
<evidence type="ECO:0000259" key="2">
    <source>
        <dbReference type="Pfam" id="PF03972"/>
    </source>
</evidence>
<reference evidence="3" key="1">
    <citation type="journal article" date="2014" name="Int. J. Syst. Evol. Microbiol.">
        <title>Complete genome of a new Firmicutes species belonging to the dominant human colonic microbiota ('Ruminococcus bicirculans') reveals two chromosomes and a selective capacity to utilize plant glucans.</title>
        <authorList>
            <consortium name="NISC Comparative Sequencing Program"/>
            <person name="Wegmann U."/>
            <person name="Louis P."/>
            <person name="Goesmann A."/>
            <person name="Henrissat B."/>
            <person name="Duncan S.H."/>
            <person name="Flint H.J."/>
        </authorList>
    </citation>
    <scope>NUCLEOTIDE SEQUENCE</scope>
    <source>
        <strain evidence="3">JCM 10667</strain>
    </source>
</reference>
<reference evidence="6" key="2">
    <citation type="journal article" date="2019" name="Int. J. Syst. Evol. Microbiol.">
        <title>The Global Catalogue of Microorganisms (GCM) 10K type strain sequencing project: providing services to taxonomists for standard genome sequencing and annotation.</title>
        <authorList>
            <consortium name="The Broad Institute Genomics Platform"/>
            <consortium name="The Broad Institute Genome Sequencing Center for Infectious Disease"/>
            <person name="Wu L."/>
            <person name="Ma J."/>
        </authorList>
    </citation>
    <scope>NUCLEOTIDE SEQUENCE [LARGE SCALE GENOMIC DNA]</scope>
    <source>
        <strain evidence="6">JCM 10667</strain>
    </source>
</reference>
<protein>
    <submittedName>
        <fullName evidence="4">2-methylcitrate dehydratase PrpD</fullName>
    </submittedName>
</protein>
<dbReference type="GO" id="GO:0016829">
    <property type="term" value="F:lyase activity"/>
    <property type="evidence" value="ECO:0007669"/>
    <property type="project" value="InterPro"/>
</dbReference>
<gene>
    <name evidence="4" type="ORF">F4557_000739</name>
    <name evidence="3" type="ORF">GCM10009546_58650</name>
</gene>
<dbReference type="InterPro" id="IPR036148">
    <property type="entry name" value="MmgE/PrpD_sf"/>
</dbReference>
<sequence>MTTETTARVADFVAGAPVAPAAVAAATVLCENLHELEAAAGRDQRAAVAYWVACALLHHAGGDGPSVVENLAVGLEPALRVYDSLDGHIEGGWDPVCAAVLVGSASAAARHDGLDGEAALRALGIAVTQASGLETLSGTLLGTFQRRMAARNGLEAARLAGAGMTAPATGLEGRRGLYALMAPTADPAAAADRLGRRWLVTALPTAPGRGPAAGRGERRPGSLQHATEALA</sequence>
<evidence type="ECO:0000313" key="3">
    <source>
        <dbReference type="EMBL" id="GAA0588552.1"/>
    </source>
</evidence>
<evidence type="ECO:0000313" key="4">
    <source>
        <dbReference type="EMBL" id="MBB4772321.1"/>
    </source>
</evidence>
<dbReference type="EMBL" id="BAAAHD010000067">
    <property type="protein sequence ID" value="GAA0588552.1"/>
    <property type="molecule type" value="Genomic_DNA"/>
</dbReference>
<dbReference type="SUPFAM" id="SSF103378">
    <property type="entry name" value="2-methylcitrate dehydratase PrpD"/>
    <property type="match status" value="1"/>
</dbReference>
<name>A0A7W7I8E3_9ACTN</name>
<feature type="domain" description="MmgE/PrpD N-terminal" evidence="2">
    <location>
        <begin position="12"/>
        <end position="187"/>
    </location>
</feature>
<dbReference type="InterPro" id="IPR042183">
    <property type="entry name" value="MmgE/PrpD_sf_1"/>
</dbReference>
<organism evidence="4 5">
    <name type="scientific">Actinomadura livida</name>
    <dbReference type="NCBI Taxonomy" id="79909"/>
    <lineage>
        <taxon>Bacteria</taxon>
        <taxon>Bacillati</taxon>
        <taxon>Actinomycetota</taxon>
        <taxon>Actinomycetes</taxon>
        <taxon>Streptosporangiales</taxon>
        <taxon>Thermomonosporaceae</taxon>
        <taxon>Actinomadura</taxon>
    </lineage>
</organism>
<dbReference type="RefSeq" id="WP_184879689.1">
    <property type="nucleotide sequence ID" value="NZ_BAAAHD010000067.1"/>
</dbReference>
<evidence type="ECO:0000256" key="1">
    <source>
        <dbReference type="SAM" id="MobiDB-lite"/>
    </source>
</evidence>
<keyword evidence="6" id="KW-1185">Reference proteome</keyword>
<feature type="region of interest" description="Disordered" evidence="1">
    <location>
        <begin position="205"/>
        <end position="231"/>
    </location>
</feature>
<dbReference type="Proteomes" id="UP000549343">
    <property type="component" value="Unassembled WGS sequence"/>
</dbReference>
<evidence type="ECO:0000313" key="5">
    <source>
        <dbReference type="Proteomes" id="UP000549343"/>
    </source>
</evidence>
<evidence type="ECO:0000313" key="6">
    <source>
        <dbReference type="Proteomes" id="UP001501427"/>
    </source>
</evidence>
<dbReference type="Gene3D" id="1.10.4100.10">
    <property type="entry name" value="2-methylcitrate dehydratase PrpD"/>
    <property type="match status" value="1"/>
</dbReference>
<dbReference type="Pfam" id="PF03972">
    <property type="entry name" value="MmgE_PrpD_N"/>
    <property type="match status" value="1"/>
</dbReference>
<reference evidence="3" key="4">
    <citation type="submission" date="2023-12" db="EMBL/GenBank/DDBJ databases">
        <authorList>
            <person name="Sun Q."/>
            <person name="Inoue M."/>
        </authorList>
    </citation>
    <scope>NUCLEOTIDE SEQUENCE</scope>
    <source>
        <strain evidence="3">JCM 10667</strain>
    </source>
</reference>
<dbReference type="EMBL" id="JACHMV010000001">
    <property type="protein sequence ID" value="MBB4772321.1"/>
    <property type="molecule type" value="Genomic_DNA"/>
</dbReference>
<feature type="compositionally biased region" description="Low complexity" evidence="1">
    <location>
        <begin position="205"/>
        <end position="214"/>
    </location>
</feature>
<dbReference type="AlphaFoldDB" id="A0A7W7I8E3"/>
<dbReference type="Proteomes" id="UP001501427">
    <property type="component" value="Unassembled WGS sequence"/>
</dbReference>
<comment type="caution">
    <text evidence="4">The sequence shown here is derived from an EMBL/GenBank/DDBJ whole genome shotgun (WGS) entry which is preliminary data.</text>
</comment>
<reference evidence="4 5" key="3">
    <citation type="submission" date="2020-08" db="EMBL/GenBank/DDBJ databases">
        <title>Sequencing the genomes of 1000 actinobacteria strains.</title>
        <authorList>
            <person name="Klenk H.-P."/>
        </authorList>
    </citation>
    <scope>NUCLEOTIDE SEQUENCE [LARGE SCALE GENOMIC DNA]</scope>
    <source>
        <strain evidence="4 5">DSM 44772</strain>
    </source>
</reference>